<dbReference type="EMBL" id="JBHTCH010000004">
    <property type="protein sequence ID" value="MFC7359686.1"/>
    <property type="molecule type" value="Genomic_DNA"/>
</dbReference>
<comment type="caution">
    <text evidence="2">The sequence shown here is derived from an EMBL/GenBank/DDBJ whole genome shotgun (WGS) entry which is preliminary data.</text>
</comment>
<name>A0ABW2MXF5_9ACTN</name>
<dbReference type="Gene3D" id="1.10.357.10">
    <property type="entry name" value="Tetracycline Repressor, domain 2"/>
    <property type="match status" value="1"/>
</dbReference>
<organism evidence="2 3">
    <name type="scientific">Nocardioides astragali</name>
    <dbReference type="NCBI Taxonomy" id="1776736"/>
    <lineage>
        <taxon>Bacteria</taxon>
        <taxon>Bacillati</taxon>
        <taxon>Actinomycetota</taxon>
        <taxon>Actinomycetes</taxon>
        <taxon>Propionibacteriales</taxon>
        <taxon>Nocardioidaceae</taxon>
        <taxon>Nocardioides</taxon>
    </lineage>
</organism>
<evidence type="ECO:0000259" key="1">
    <source>
        <dbReference type="Pfam" id="PF17940"/>
    </source>
</evidence>
<dbReference type="InterPro" id="IPR041583">
    <property type="entry name" value="TetR_C_31"/>
</dbReference>
<evidence type="ECO:0000313" key="2">
    <source>
        <dbReference type="EMBL" id="MFC7359686.1"/>
    </source>
</evidence>
<gene>
    <name evidence="2" type="ORF">ACFQO6_05335</name>
</gene>
<feature type="domain" description="Tetracyclin repressor-like C-terminal group 31" evidence="1">
    <location>
        <begin position="76"/>
        <end position="180"/>
    </location>
</feature>
<proteinExistence type="predicted"/>
<accession>A0ABW2MXF5</accession>
<dbReference type="Proteomes" id="UP001596524">
    <property type="component" value="Unassembled WGS sequence"/>
</dbReference>
<dbReference type="Pfam" id="PF17940">
    <property type="entry name" value="TetR_C_31"/>
    <property type="match status" value="1"/>
</dbReference>
<sequence length="186" mass="19657">MRDGATDLLDAGLELVADRGLGGLTHEAVDVAAGVPVGSTEGAYPTRQSLVEGVTTRCIERELEMASGPGADVEASPEGLALAFGHFVLRALGEHRAVALARYALHAEAARRPALRELYAVGADEADTWALDLVRRAGSQHPERDLGIMANYVTGLVFHELALPTPDLDAVGRVRTLIDALGWTTP</sequence>
<keyword evidence="3" id="KW-1185">Reference proteome</keyword>
<dbReference type="InterPro" id="IPR009057">
    <property type="entry name" value="Homeodomain-like_sf"/>
</dbReference>
<dbReference type="RefSeq" id="WP_255889801.1">
    <property type="nucleotide sequence ID" value="NZ_JAFMZM010000002.1"/>
</dbReference>
<evidence type="ECO:0000313" key="3">
    <source>
        <dbReference type="Proteomes" id="UP001596524"/>
    </source>
</evidence>
<dbReference type="SUPFAM" id="SSF46689">
    <property type="entry name" value="Homeodomain-like"/>
    <property type="match status" value="1"/>
</dbReference>
<protein>
    <submittedName>
        <fullName evidence="2">TetR/AcrR family transcriptional regulator</fullName>
    </submittedName>
</protein>
<reference evidence="3" key="1">
    <citation type="journal article" date="2019" name="Int. J. Syst. Evol. Microbiol.">
        <title>The Global Catalogue of Microorganisms (GCM) 10K type strain sequencing project: providing services to taxonomists for standard genome sequencing and annotation.</title>
        <authorList>
            <consortium name="The Broad Institute Genomics Platform"/>
            <consortium name="The Broad Institute Genome Sequencing Center for Infectious Disease"/>
            <person name="Wu L."/>
            <person name="Ma J."/>
        </authorList>
    </citation>
    <scope>NUCLEOTIDE SEQUENCE [LARGE SCALE GENOMIC DNA]</scope>
    <source>
        <strain evidence="3">FCH27</strain>
    </source>
</reference>